<evidence type="ECO:0000256" key="2">
    <source>
        <dbReference type="ARBA" id="ARBA00022676"/>
    </source>
</evidence>
<dbReference type="CDD" id="cd06442">
    <property type="entry name" value="DPM1_like"/>
    <property type="match status" value="1"/>
</dbReference>
<proteinExistence type="inferred from homology"/>
<gene>
    <name evidence="5" type="ORF">EFL95_07875</name>
</gene>
<evidence type="ECO:0000313" key="5">
    <source>
        <dbReference type="EMBL" id="RNL78959.1"/>
    </source>
</evidence>
<dbReference type="FunFam" id="3.90.550.10:FF:000122">
    <property type="entry name" value="Dolichol-phosphate mannosyltransferase subunit 1"/>
    <property type="match status" value="1"/>
</dbReference>
<keyword evidence="3" id="KW-0808">Transferase</keyword>
<keyword evidence="2" id="KW-0328">Glycosyltransferase</keyword>
<dbReference type="OrthoDB" id="9810303at2"/>
<dbReference type="EMBL" id="RJSG01000002">
    <property type="protein sequence ID" value="RNL78959.1"/>
    <property type="molecule type" value="Genomic_DNA"/>
</dbReference>
<dbReference type="SUPFAM" id="SSF53448">
    <property type="entry name" value="Nucleotide-diphospho-sugar transferases"/>
    <property type="match status" value="1"/>
</dbReference>
<keyword evidence="6" id="KW-1185">Reference proteome</keyword>
<evidence type="ECO:0000256" key="3">
    <source>
        <dbReference type="ARBA" id="ARBA00022679"/>
    </source>
</evidence>
<reference evidence="5 6" key="1">
    <citation type="submission" date="2018-11" db="EMBL/GenBank/DDBJ databases">
        <authorList>
            <person name="Li F."/>
        </authorList>
    </citation>
    <scope>NUCLEOTIDE SEQUENCE [LARGE SCALE GENOMIC DNA]</scope>
    <source>
        <strain evidence="5 6">KIS18-7</strain>
    </source>
</reference>
<comment type="similarity">
    <text evidence="1">Belongs to the glycosyltransferase 2 family.</text>
</comment>
<dbReference type="InterPro" id="IPR001173">
    <property type="entry name" value="Glyco_trans_2-like"/>
</dbReference>
<dbReference type="GO" id="GO:0009247">
    <property type="term" value="P:glycolipid biosynthetic process"/>
    <property type="evidence" value="ECO:0007669"/>
    <property type="project" value="TreeGrafter"/>
</dbReference>
<dbReference type="InterPro" id="IPR029044">
    <property type="entry name" value="Nucleotide-diphossugar_trans"/>
</dbReference>
<dbReference type="Gene3D" id="3.90.550.10">
    <property type="entry name" value="Spore Coat Polysaccharide Biosynthesis Protein SpsA, Chain A"/>
    <property type="match status" value="1"/>
</dbReference>
<evidence type="ECO:0000313" key="6">
    <source>
        <dbReference type="Proteomes" id="UP000277094"/>
    </source>
</evidence>
<organism evidence="5 6">
    <name type="scientific">Nocardioides marmorisolisilvae</name>
    <dbReference type="NCBI Taxonomy" id="1542737"/>
    <lineage>
        <taxon>Bacteria</taxon>
        <taxon>Bacillati</taxon>
        <taxon>Actinomycetota</taxon>
        <taxon>Actinomycetes</taxon>
        <taxon>Propionibacteriales</taxon>
        <taxon>Nocardioidaceae</taxon>
        <taxon>Nocardioides</taxon>
    </lineage>
</organism>
<dbReference type="GO" id="GO:0016020">
    <property type="term" value="C:membrane"/>
    <property type="evidence" value="ECO:0007669"/>
    <property type="project" value="GOC"/>
</dbReference>
<name>A0A3N0DTK9_9ACTN</name>
<feature type="domain" description="Glycosyltransferase 2-like" evidence="4">
    <location>
        <begin position="11"/>
        <end position="172"/>
    </location>
</feature>
<dbReference type="PANTHER" id="PTHR43398:SF1">
    <property type="entry name" value="DOLICHOL-PHOSPHATE MANNOSYLTRANSFERASE SUBUNIT 1"/>
    <property type="match status" value="1"/>
</dbReference>
<accession>A0A3N0DTK9</accession>
<dbReference type="RefSeq" id="WP_123233461.1">
    <property type="nucleotide sequence ID" value="NZ_RJSG01000002.1"/>
</dbReference>
<dbReference type="GO" id="GO:0004582">
    <property type="term" value="F:dolichyl-phosphate beta-D-mannosyltransferase activity"/>
    <property type="evidence" value="ECO:0007669"/>
    <property type="project" value="InterPro"/>
</dbReference>
<protein>
    <submittedName>
        <fullName evidence="5">Polyprenol monophosphomannose synthase</fullName>
    </submittedName>
</protein>
<evidence type="ECO:0000256" key="1">
    <source>
        <dbReference type="ARBA" id="ARBA00006739"/>
    </source>
</evidence>
<dbReference type="PANTHER" id="PTHR43398">
    <property type="entry name" value="DOLICHOL-PHOSPHATE MANNOSYLTRANSFERASE SUBUNIT 1"/>
    <property type="match status" value="1"/>
</dbReference>
<comment type="caution">
    <text evidence="5">The sequence shown here is derived from an EMBL/GenBank/DDBJ whole genome shotgun (WGS) entry which is preliminary data.</text>
</comment>
<dbReference type="AlphaFoldDB" id="A0A3N0DTK9"/>
<evidence type="ECO:0000259" key="4">
    <source>
        <dbReference type="Pfam" id="PF00535"/>
    </source>
</evidence>
<dbReference type="InterPro" id="IPR039528">
    <property type="entry name" value="DPM1-like"/>
</dbReference>
<dbReference type="Proteomes" id="UP000277094">
    <property type="component" value="Unassembled WGS sequence"/>
</dbReference>
<dbReference type="Pfam" id="PF00535">
    <property type="entry name" value="Glycos_transf_2"/>
    <property type="match status" value="1"/>
</dbReference>
<sequence length="259" mass="28313">MTMTPHVRRLVVMPTYQEAETITTALDAVLRAAPGVDILVVDDSSPDGTADLVRSHPAYGSSVHLLVRPEKNGLGAAYRAGFAWALNEDYHQIAQMDADLSHPPGRLPALFEALGEADVAVGSRYVPGGAVDNWGLHRRLLSRGGNVYVRAVLGTGVRDNTAGFKAFRRDALLVIEVLASESSGYAFQIENTWRAHRRGLRIVEVPITFTDRTAGTSKMSGPIAREALRRALQWRLAELRERPAAVPSVGRDRDLLNTR</sequence>